<keyword evidence="1" id="KW-0472">Membrane</keyword>
<organism evidence="2">
    <name type="scientific">Arundo donax</name>
    <name type="common">Giant reed</name>
    <name type="synonym">Donax arundinaceus</name>
    <dbReference type="NCBI Taxonomy" id="35708"/>
    <lineage>
        <taxon>Eukaryota</taxon>
        <taxon>Viridiplantae</taxon>
        <taxon>Streptophyta</taxon>
        <taxon>Embryophyta</taxon>
        <taxon>Tracheophyta</taxon>
        <taxon>Spermatophyta</taxon>
        <taxon>Magnoliopsida</taxon>
        <taxon>Liliopsida</taxon>
        <taxon>Poales</taxon>
        <taxon>Poaceae</taxon>
        <taxon>PACMAD clade</taxon>
        <taxon>Arundinoideae</taxon>
        <taxon>Arundineae</taxon>
        <taxon>Arundo</taxon>
    </lineage>
</organism>
<feature type="transmembrane region" description="Helical" evidence="1">
    <location>
        <begin position="20"/>
        <end position="39"/>
    </location>
</feature>
<keyword evidence="1" id="KW-0812">Transmembrane</keyword>
<keyword evidence="1" id="KW-1133">Transmembrane helix</keyword>
<name>A0A0A8XX76_ARUDO</name>
<reference evidence="2" key="1">
    <citation type="submission" date="2014-09" db="EMBL/GenBank/DDBJ databases">
        <authorList>
            <person name="Magalhaes I.L.F."/>
            <person name="Oliveira U."/>
            <person name="Santos F.R."/>
            <person name="Vidigal T.H.D.A."/>
            <person name="Brescovit A.D."/>
            <person name="Santos A.J."/>
        </authorList>
    </citation>
    <scope>NUCLEOTIDE SEQUENCE</scope>
    <source>
        <tissue evidence="2">Shoot tissue taken approximately 20 cm above the soil surface</tissue>
    </source>
</reference>
<proteinExistence type="predicted"/>
<evidence type="ECO:0000256" key="1">
    <source>
        <dbReference type="SAM" id="Phobius"/>
    </source>
</evidence>
<protein>
    <submittedName>
        <fullName evidence="2">Uncharacterized protein</fullName>
    </submittedName>
</protein>
<sequence>MPTGDNGATVASGTGPASGYTLNLLWFLILFMLSCKLNMNTYSVVTRSLMLCNIMFYIEYFRIKICHNLPKFPTI</sequence>
<reference evidence="2" key="2">
    <citation type="journal article" date="2015" name="Data Brief">
        <title>Shoot transcriptome of the giant reed, Arundo donax.</title>
        <authorList>
            <person name="Barrero R.A."/>
            <person name="Guerrero F.D."/>
            <person name="Moolhuijzen P."/>
            <person name="Goolsby J.A."/>
            <person name="Tidwell J."/>
            <person name="Bellgard S.E."/>
            <person name="Bellgard M.I."/>
        </authorList>
    </citation>
    <scope>NUCLEOTIDE SEQUENCE</scope>
    <source>
        <tissue evidence="2">Shoot tissue taken approximately 20 cm above the soil surface</tissue>
    </source>
</reference>
<dbReference type="AlphaFoldDB" id="A0A0A8XX76"/>
<accession>A0A0A8XX76</accession>
<evidence type="ECO:0000313" key="2">
    <source>
        <dbReference type="EMBL" id="JAD17363.1"/>
    </source>
</evidence>
<dbReference type="EMBL" id="GBRH01280532">
    <property type="protein sequence ID" value="JAD17363.1"/>
    <property type="molecule type" value="Transcribed_RNA"/>
</dbReference>